<dbReference type="AlphaFoldDB" id="A0A1V1NXI4"/>
<evidence type="ECO:0000313" key="2">
    <source>
        <dbReference type="Proteomes" id="UP000189670"/>
    </source>
</evidence>
<accession>A0A1V1NXI4</accession>
<gene>
    <name evidence="1" type="ORF">OMM_05251</name>
</gene>
<comment type="caution">
    <text evidence="1">The sequence shown here is derived from an EMBL/GenBank/DDBJ whole genome shotgun (WGS) entry which is preliminary data.</text>
</comment>
<sequence length="192" mass="21746">MKADNSPVVIGDIPSSASAGGTTHSFNYPEINIVNMEDATSITKYDKLAVKKTHYTNDGTLEYQNNAFYINAYASAVVTDPIDNIYTISSSTVFVHGANSYTTPTPEKIRNWHLDISDDSVGVFYGEHDLFYDKTIEYYIYNYPSSSSNKWVGCDLQGEFDCQSRTEWSEHLHWYDQPLLQTIMAITIEMMV</sequence>
<reference evidence="2" key="1">
    <citation type="submission" date="2012-11" db="EMBL/GenBank/DDBJ databases">
        <authorList>
            <person name="Lucero-Rivera Y.E."/>
            <person name="Tovar-Ramirez D."/>
        </authorList>
    </citation>
    <scope>NUCLEOTIDE SEQUENCE [LARGE SCALE GENOMIC DNA]</scope>
    <source>
        <strain evidence="2">Araruama</strain>
    </source>
</reference>
<proteinExistence type="predicted"/>
<organism evidence="1 2">
    <name type="scientific">Candidatus Magnetoglobus multicellularis str. Araruama</name>
    <dbReference type="NCBI Taxonomy" id="890399"/>
    <lineage>
        <taxon>Bacteria</taxon>
        <taxon>Pseudomonadati</taxon>
        <taxon>Thermodesulfobacteriota</taxon>
        <taxon>Desulfobacteria</taxon>
        <taxon>Desulfobacterales</taxon>
        <taxon>Desulfobacteraceae</taxon>
        <taxon>Candidatus Magnetoglobus</taxon>
    </lineage>
</organism>
<evidence type="ECO:0000313" key="1">
    <source>
        <dbReference type="EMBL" id="ETR67216.1"/>
    </source>
</evidence>
<protein>
    <submittedName>
        <fullName evidence="1">Uncharacterized protein</fullName>
    </submittedName>
</protein>
<dbReference type="EMBL" id="ATBP01001498">
    <property type="protein sequence ID" value="ETR67216.1"/>
    <property type="molecule type" value="Genomic_DNA"/>
</dbReference>
<name>A0A1V1NXI4_9BACT</name>
<dbReference type="Proteomes" id="UP000189670">
    <property type="component" value="Unassembled WGS sequence"/>
</dbReference>